<comment type="caution">
    <text evidence="1">The sequence shown here is derived from an EMBL/GenBank/DDBJ whole genome shotgun (WGS) entry which is preliminary data.</text>
</comment>
<evidence type="ECO:0000313" key="2">
    <source>
        <dbReference type="Proteomes" id="UP001281761"/>
    </source>
</evidence>
<keyword evidence="2" id="KW-1185">Reference proteome</keyword>
<sequence>MNTSADYSCPDPSAFLNWTEEKSETEDEPAVVFQSLISTLQLQPAVDVSLEAKAVRFIKSVSQTTRSSAKAFLDSFGRITDESMTDFVQSMVVLLSTPSQIITTATMKMLDYLIVWGSSQSHLSLVKADLIPQIVINLNPLSLSFVNAVDIHTCLMKTIATSVSPAFRNLEYFFIVRDDHNTLCQLDSSVI</sequence>
<evidence type="ECO:0000313" key="1">
    <source>
        <dbReference type="EMBL" id="KAK2950459.1"/>
    </source>
</evidence>
<dbReference type="Proteomes" id="UP001281761">
    <property type="component" value="Unassembled WGS sequence"/>
</dbReference>
<dbReference type="EMBL" id="JARBJD010000135">
    <property type="protein sequence ID" value="KAK2950459.1"/>
    <property type="molecule type" value="Genomic_DNA"/>
</dbReference>
<name>A0ABQ9XGB3_9EUKA</name>
<protein>
    <submittedName>
        <fullName evidence="1">Uncharacterized protein</fullName>
    </submittedName>
</protein>
<accession>A0ABQ9XGB3</accession>
<organism evidence="1 2">
    <name type="scientific">Blattamonas nauphoetae</name>
    <dbReference type="NCBI Taxonomy" id="2049346"/>
    <lineage>
        <taxon>Eukaryota</taxon>
        <taxon>Metamonada</taxon>
        <taxon>Preaxostyla</taxon>
        <taxon>Oxymonadida</taxon>
        <taxon>Blattamonas</taxon>
    </lineage>
</organism>
<gene>
    <name evidence="1" type="ORF">BLNAU_14577</name>
</gene>
<reference evidence="1 2" key="1">
    <citation type="journal article" date="2022" name="bioRxiv">
        <title>Genomics of Preaxostyla Flagellates Illuminates Evolutionary Transitions and the Path Towards Mitochondrial Loss.</title>
        <authorList>
            <person name="Novak L.V.F."/>
            <person name="Treitli S.C."/>
            <person name="Pyrih J."/>
            <person name="Halakuc P."/>
            <person name="Pipaliya S.V."/>
            <person name="Vacek V."/>
            <person name="Brzon O."/>
            <person name="Soukal P."/>
            <person name="Eme L."/>
            <person name="Dacks J.B."/>
            <person name="Karnkowska A."/>
            <person name="Elias M."/>
            <person name="Hampl V."/>
        </authorList>
    </citation>
    <scope>NUCLEOTIDE SEQUENCE [LARGE SCALE GENOMIC DNA]</scope>
    <source>
        <strain evidence="1">NAU3</strain>
        <tissue evidence="1">Gut</tissue>
    </source>
</reference>
<proteinExistence type="predicted"/>